<dbReference type="SMART" id="SM00646">
    <property type="entry name" value="Ami_3"/>
    <property type="match status" value="1"/>
</dbReference>
<dbReference type="Gene3D" id="3.40.630.40">
    <property type="entry name" value="Zn-dependent exopeptidases"/>
    <property type="match status" value="1"/>
</dbReference>
<gene>
    <name evidence="5" type="ORF">GCM10022423_11490</name>
</gene>
<feature type="domain" description="MurNAc-LAA" evidence="4">
    <location>
        <begin position="87"/>
        <end position="200"/>
    </location>
</feature>
<dbReference type="PANTHER" id="PTHR30404:SF0">
    <property type="entry name" value="N-ACETYLMURAMOYL-L-ALANINE AMIDASE AMIC"/>
    <property type="match status" value="1"/>
</dbReference>
<dbReference type="Proteomes" id="UP001500748">
    <property type="component" value="Unassembled WGS sequence"/>
</dbReference>
<sequence>MKTKIKILAVLSIAVLGFMAFKPLDKKVVLIDAGHGGYDVGKDLYGFEEKAITEAIARKIKEQNNNENVEIVLIRDGDMSMNLTDRVTIINKLKPDLVLSIHINANSNMKANGVGAYISSNKTFYDESKKMAEIAVDKITSTGKLSKRQINEAPFHILKYANCSMVHLEIGFLSNENDRNYITSEDGQNEIASKILESLN</sequence>
<dbReference type="EC" id="3.5.1.28" evidence="2"/>
<evidence type="ECO:0000313" key="5">
    <source>
        <dbReference type="EMBL" id="GAA3761824.1"/>
    </source>
</evidence>
<keyword evidence="3" id="KW-0378">Hydrolase</keyword>
<dbReference type="PANTHER" id="PTHR30404">
    <property type="entry name" value="N-ACETYLMURAMOYL-L-ALANINE AMIDASE"/>
    <property type="match status" value="1"/>
</dbReference>
<dbReference type="SUPFAM" id="SSF53187">
    <property type="entry name" value="Zn-dependent exopeptidases"/>
    <property type="match status" value="1"/>
</dbReference>
<dbReference type="InterPro" id="IPR002508">
    <property type="entry name" value="MurNAc-LAA_cat"/>
</dbReference>
<organism evidence="5 6">
    <name type="scientific">Flavobacterium ginsengiterrae</name>
    <dbReference type="NCBI Taxonomy" id="871695"/>
    <lineage>
        <taxon>Bacteria</taxon>
        <taxon>Pseudomonadati</taxon>
        <taxon>Bacteroidota</taxon>
        <taxon>Flavobacteriia</taxon>
        <taxon>Flavobacteriales</taxon>
        <taxon>Flavobacteriaceae</taxon>
        <taxon>Flavobacterium</taxon>
    </lineage>
</organism>
<evidence type="ECO:0000256" key="1">
    <source>
        <dbReference type="ARBA" id="ARBA00001561"/>
    </source>
</evidence>
<dbReference type="Pfam" id="PF01520">
    <property type="entry name" value="Amidase_3"/>
    <property type="match status" value="1"/>
</dbReference>
<dbReference type="EMBL" id="BAABDU010000003">
    <property type="protein sequence ID" value="GAA3761824.1"/>
    <property type="molecule type" value="Genomic_DNA"/>
</dbReference>
<dbReference type="InterPro" id="IPR050695">
    <property type="entry name" value="N-acetylmuramoyl_amidase_3"/>
</dbReference>
<evidence type="ECO:0000256" key="2">
    <source>
        <dbReference type="ARBA" id="ARBA00011901"/>
    </source>
</evidence>
<proteinExistence type="predicted"/>
<comment type="catalytic activity">
    <reaction evidence="1">
        <text>Hydrolyzes the link between N-acetylmuramoyl residues and L-amino acid residues in certain cell-wall glycopeptides.</text>
        <dbReference type="EC" id="3.5.1.28"/>
    </reaction>
</comment>
<protein>
    <recommendedName>
        <fullName evidence="2">N-acetylmuramoyl-L-alanine amidase</fullName>
        <ecNumber evidence="2">3.5.1.28</ecNumber>
    </recommendedName>
</protein>
<evidence type="ECO:0000313" key="6">
    <source>
        <dbReference type="Proteomes" id="UP001500748"/>
    </source>
</evidence>
<accession>A0ABP7GE20</accession>
<evidence type="ECO:0000256" key="3">
    <source>
        <dbReference type="ARBA" id="ARBA00022801"/>
    </source>
</evidence>
<evidence type="ECO:0000259" key="4">
    <source>
        <dbReference type="SMART" id="SM00646"/>
    </source>
</evidence>
<dbReference type="CDD" id="cd02696">
    <property type="entry name" value="MurNAc-LAA"/>
    <property type="match status" value="1"/>
</dbReference>
<keyword evidence="6" id="KW-1185">Reference proteome</keyword>
<reference evidence="6" key="1">
    <citation type="journal article" date="2019" name="Int. J. Syst. Evol. Microbiol.">
        <title>The Global Catalogue of Microorganisms (GCM) 10K type strain sequencing project: providing services to taxonomists for standard genome sequencing and annotation.</title>
        <authorList>
            <consortium name="The Broad Institute Genomics Platform"/>
            <consortium name="The Broad Institute Genome Sequencing Center for Infectious Disease"/>
            <person name="Wu L."/>
            <person name="Ma J."/>
        </authorList>
    </citation>
    <scope>NUCLEOTIDE SEQUENCE [LARGE SCALE GENOMIC DNA]</scope>
    <source>
        <strain evidence="6">JCM 17337</strain>
    </source>
</reference>
<comment type="caution">
    <text evidence="5">The sequence shown here is derived from an EMBL/GenBank/DDBJ whole genome shotgun (WGS) entry which is preliminary data.</text>
</comment>
<name>A0ABP7GE20_9FLAO</name>
<dbReference type="RefSeq" id="WP_345141505.1">
    <property type="nucleotide sequence ID" value="NZ_BAABDU010000003.1"/>
</dbReference>